<dbReference type="InterPro" id="IPR029058">
    <property type="entry name" value="AB_hydrolase_fold"/>
</dbReference>
<keyword evidence="2" id="KW-1185">Reference proteome</keyword>
<dbReference type="GO" id="GO:0004674">
    <property type="term" value="F:protein serine/threonine kinase activity"/>
    <property type="evidence" value="ECO:0007669"/>
    <property type="project" value="UniProtKB-KW"/>
</dbReference>
<dbReference type="PANTHER" id="PTHR30035:SF1">
    <property type="entry name" value="AB HYDROLASE-1 DOMAIN-CONTAINING PROTEIN"/>
    <property type="match status" value="1"/>
</dbReference>
<reference evidence="1 2" key="1">
    <citation type="submission" date="2020-08" db="EMBL/GenBank/DDBJ databases">
        <authorList>
            <person name="Liu C."/>
            <person name="Sun Q."/>
        </authorList>
    </citation>
    <scope>NUCLEOTIDE SEQUENCE [LARGE SCALE GENOMIC DNA]</scope>
    <source>
        <strain evidence="1 2">NSJ-57</strain>
    </source>
</reference>
<keyword evidence="1" id="KW-0418">Kinase</keyword>
<keyword evidence="1" id="KW-0723">Serine/threonine-protein kinase</keyword>
<dbReference type="Gene3D" id="3.40.50.1820">
    <property type="entry name" value="alpha/beta hydrolase"/>
    <property type="match status" value="1"/>
</dbReference>
<name>A0A7G9GYV6_9FUSO</name>
<dbReference type="KEGG" id="fho:H9Q81_03930"/>
<accession>A0A7G9GYV6</accession>
<dbReference type="Proteomes" id="UP000515913">
    <property type="component" value="Chromosome"/>
</dbReference>
<evidence type="ECO:0000313" key="1">
    <source>
        <dbReference type="EMBL" id="QNM15988.1"/>
    </source>
</evidence>
<dbReference type="EMBL" id="CP060637">
    <property type="protein sequence ID" value="QNM15988.1"/>
    <property type="molecule type" value="Genomic_DNA"/>
</dbReference>
<dbReference type="GO" id="GO:0016020">
    <property type="term" value="C:membrane"/>
    <property type="evidence" value="ECO:0007669"/>
    <property type="project" value="InterPro"/>
</dbReference>
<dbReference type="PANTHER" id="PTHR30035">
    <property type="entry name" value="LIPOPROTEIN VACJ-RELATED"/>
    <property type="match status" value="1"/>
</dbReference>
<dbReference type="AlphaFoldDB" id="A0A7G9GYV6"/>
<keyword evidence="1" id="KW-0808">Transferase</keyword>
<proteinExistence type="predicted"/>
<sequence>MKKLLNVIFFLIINFTLFSEYNFPYKNPNIATIFGSSTLLTKGIPENIPIWEYTINLPGSKNIPEEFWYNDGFKFSLVPQKKKAPLIFLLAGTGAAHNSTRNKLFQRIFYEAGYNVISISSPMHSNFILNGSKDRMPGIIYNDSMDVYNIMKETYNHVKNKIQATEFYVVGYSLGATEAGMVSYIDENEKYFNFKRIYMVNPAVDAYKSAVKLDNFLNFPPDERAEKIASLLEHILNQIVKETNPHNPAIDMDTIYRLFTQTNMTEKEMQEVIGTAFRLTAIDLNYITDTLTGRKVYHTAPATKFSPMFPAFEKVNFASFEDYVDKIAFPYYKNLYNNNLTLEQLLQKSRLQYINNYLKNSNKIAVVTNADELILDKDDLKYLKNTFGNRIIIYPYGGHCGNMFFSPNIKTMLHFLKEGELKYEE</sequence>
<gene>
    <name evidence="1" type="ORF">H9Q81_03930</name>
</gene>
<dbReference type="RefSeq" id="WP_176837884.1">
    <property type="nucleotide sequence ID" value="NZ_CP060637.1"/>
</dbReference>
<organism evidence="1 2">
    <name type="scientific">Fusobacterium hominis</name>
    <dbReference type="NCBI Taxonomy" id="2764326"/>
    <lineage>
        <taxon>Bacteria</taxon>
        <taxon>Fusobacteriati</taxon>
        <taxon>Fusobacteriota</taxon>
        <taxon>Fusobacteriia</taxon>
        <taxon>Fusobacteriales</taxon>
        <taxon>Fusobacteriaceae</taxon>
        <taxon>Fusobacterium</taxon>
    </lineage>
</organism>
<dbReference type="SUPFAM" id="SSF53474">
    <property type="entry name" value="alpha/beta-Hydrolases"/>
    <property type="match status" value="1"/>
</dbReference>
<protein>
    <submittedName>
        <fullName evidence="1">Serine/threonine protein kinase</fullName>
    </submittedName>
</protein>
<dbReference type="InterPro" id="IPR007428">
    <property type="entry name" value="MlaA"/>
</dbReference>
<evidence type="ECO:0000313" key="2">
    <source>
        <dbReference type="Proteomes" id="UP000515913"/>
    </source>
</evidence>